<gene>
    <name evidence="1" type="ORF">B9O19_00169</name>
</gene>
<name>A0A2K9NZ79_9FIRM</name>
<keyword evidence="2" id="KW-1185">Reference proteome</keyword>
<evidence type="ECO:0000313" key="2">
    <source>
        <dbReference type="Proteomes" id="UP000235589"/>
    </source>
</evidence>
<dbReference type="KEGG" id="mpec:B9O19_00169"/>
<dbReference type="OrthoDB" id="2084677at2"/>
<reference evidence="1 2" key="1">
    <citation type="submission" date="2017-04" db="EMBL/GenBank/DDBJ databases">
        <title>Monoglobus pectinilyticus 14 draft genome.</title>
        <authorList>
            <person name="Kim C."/>
            <person name="Rosendale D.I."/>
            <person name="Kelly W.J."/>
            <person name="Tannock G.W."/>
            <person name="Patchett M.L."/>
            <person name="Jordens J.Z."/>
        </authorList>
    </citation>
    <scope>NUCLEOTIDE SEQUENCE [LARGE SCALE GENOMIC DNA]</scope>
    <source>
        <strain evidence="1 2">14</strain>
    </source>
</reference>
<protein>
    <submittedName>
        <fullName evidence="1">Uncharacterized protein</fullName>
    </submittedName>
</protein>
<dbReference type="GeneID" id="98061602"/>
<proteinExistence type="predicted"/>
<organism evidence="1 2">
    <name type="scientific">Monoglobus pectinilyticus</name>
    <dbReference type="NCBI Taxonomy" id="1981510"/>
    <lineage>
        <taxon>Bacteria</taxon>
        <taxon>Bacillati</taxon>
        <taxon>Bacillota</taxon>
        <taxon>Clostridia</taxon>
        <taxon>Monoglobales</taxon>
        <taxon>Monoglobaceae</taxon>
        <taxon>Monoglobus</taxon>
    </lineage>
</organism>
<sequence>MDYLKTADEIVDVYFVTYIESCDKNNNSHSTSWRNRYIGQDGVIYILKNGNRQFFVWHPVDDDFKPITSLGIISSRDDYYIKKNNLLVTTQNSIYKFRLINKEVNTDDKT</sequence>
<dbReference type="RefSeq" id="WP_015573057.1">
    <property type="nucleotide sequence ID" value="NZ_CP020991.1"/>
</dbReference>
<accession>A0A2K9NZ79</accession>
<dbReference type="EMBL" id="CP020991">
    <property type="protein sequence ID" value="AUO18353.1"/>
    <property type="molecule type" value="Genomic_DNA"/>
</dbReference>
<dbReference type="Proteomes" id="UP000235589">
    <property type="component" value="Chromosome"/>
</dbReference>
<dbReference type="AlphaFoldDB" id="A0A2K9NZ79"/>
<evidence type="ECO:0000313" key="1">
    <source>
        <dbReference type="EMBL" id="AUO18353.1"/>
    </source>
</evidence>